<dbReference type="Proteomes" id="UP001497457">
    <property type="component" value="Chromosome 9rd"/>
</dbReference>
<dbReference type="InterPro" id="IPR001810">
    <property type="entry name" value="F-box_dom"/>
</dbReference>
<dbReference type="Pfam" id="PF00646">
    <property type="entry name" value="F-box"/>
    <property type="match status" value="1"/>
</dbReference>
<dbReference type="SMART" id="SM00256">
    <property type="entry name" value="FBOX"/>
    <property type="match status" value="1"/>
</dbReference>
<dbReference type="PANTHER" id="PTHR31672:SF13">
    <property type="entry name" value="F-BOX PROTEIN CPR30-LIKE"/>
    <property type="match status" value="1"/>
</dbReference>
<evidence type="ECO:0000313" key="3">
    <source>
        <dbReference type="Proteomes" id="UP001497457"/>
    </source>
</evidence>
<dbReference type="InterPro" id="IPR017451">
    <property type="entry name" value="F-box-assoc_interact_dom"/>
</dbReference>
<reference evidence="2 3" key="2">
    <citation type="submission" date="2024-10" db="EMBL/GenBank/DDBJ databases">
        <authorList>
            <person name="Ryan C."/>
        </authorList>
    </citation>
    <scope>NUCLEOTIDE SEQUENCE [LARGE SCALE GENOMIC DNA]</scope>
</reference>
<keyword evidence="3" id="KW-1185">Reference proteome</keyword>
<organism evidence="2 3">
    <name type="scientific">Urochloa decumbens</name>
    <dbReference type="NCBI Taxonomy" id="240449"/>
    <lineage>
        <taxon>Eukaryota</taxon>
        <taxon>Viridiplantae</taxon>
        <taxon>Streptophyta</taxon>
        <taxon>Embryophyta</taxon>
        <taxon>Tracheophyta</taxon>
        <taxon>Spermatophyta</taxon>
        <taxon>Magnoliopsida</taxon>
        <taxon>Liliopsida</taxon>
        <taxon>Poales</taxon>
        <taxon>Poaceae</taxon>
        <taxon>PACMAD clade</taxon>
        <taxon>Panicoideae</taxon>
        <taxon>Panicodae</taxon>
        <taxon>Paniceae</taxon>
        <taxon>Melinidinae</taxon>
        <taxon>Urochloa</taxon>
    </lineage>
</organism>
<gene>
    <name evidence="2" type="ORF">URODEC1_LOCUS115994</name>
</gene>
<dbReference type="NCBIfam" id="TIGR01640">
    <property type="entry name" value="F_box_assoc_1"/>
    <property type="match status" value="1"/>
</dbReference>
<feature type="domain" description="F-box" evidence="1">
    <location>
        <begin position="9"/>
        <end position="49"/>
    </location>
</feature>
<proteinExistence type="predicted"/>
<accession>A0ABC9GGJ9</accession>
<dbReference type="Pfam" id="PF08268">
    <property type="entry name" value="FBA_3"/>
    <property type="match status" value="1"/>
</dbReference>
<sequence length="393" mass="43199">MGGDVWDGIPADVFYEILLRIPPCPRRRLRLVCRHWRGVIDERAPGQRSRPKVLAFFGERRGGSRAVVFDDDALPGGGKKKKNGCGVRELDLKGSGADAAGVRMIGTYNGLICVLRESGGNVAVLNAAVREMVDALPPHTWPGLLDASTYTFGYHAETGQYKVVHVPCDLRSAELAAVYVFTLGAGGAGAASWKEVAAPAGSGCRLRFGLVTIGGVAYWVTKDAAPIVAFDLGDETFAPLEWPPMPVLLRMDDGHTHTCHLTEVRGRLGLVVRRANHEPRRPKTTEVWVLEGESEEERAWVKSFTVEAQGEARRQEIALPHVAHGKHVLTTSQQRRDGVLWLTLNAHRLRGERKLRCDVARVGATSAETRLGEYDCPSIRTFAYVETREPVVW</sequence>
<dbReference type="InterPro" id="IPR013187">
    <property type="entry name" value="F-box-assoc_dom_typ3"/>
</dbReference>
<dbReference type="InterPro" id="IPR050796">
    <property type="entry name" value="SCF_F-box_component"/>
</dbReference>
<reference evidence="3" key="1">
    <citation type="submission" date="2024-06" db="EMBL/GenBank/DDBJ databases">
        <authorList>
            <person name="Ryan C."/>
        </authorList>
    </citation>
    <scope>NUCLEOTIDE SEQUENCE [LARGE SCALE GENOMIC DNA]</scope>
</reference>
<dbReference type="AlphaFoldDB" id="A0ABC9GGJ9"/>
<dbReference type="PANTHER" id="PTHR31672">
    <property type="entry name" value="BNACNNG10540D PROTEIN"/>
    <property type="match status" value="1"/>
</dbReference>
<name>A0ABC9GGJ9_9POAL</name>
<evidence type="ECO:0000259" key="1">
    <source>
        <dbReference type="SMART" id="SM00256"/>
    </source>
</evidence>
<dbReference type="Gene3D" id="1.20.1280.50">
    <property type="match status" value="1"/>
</dbReference>
<dbReference type="EMBL" id="OZ075119">
    <property type="protein sequence ID" value="CAL5094732.1"/>
    <property type="molecule type" value="Genomic_DNA"/>
</dbReference>
<dbReference type="SUPFAM" id="SSF81383">
    <property type="entry name" value="F-box domain"/>
    <property type="match status" value="1"/>
</dbReference>
<evidence type="ECO:0000313" key="2">
    <source>
        <dbReference type="EMBL" id="CAL5094732.1"/>
    </source>
</evidence>
<dbReference type="InterPro" id="IPR036047">
    <property type="entry name" value="F-box-like_dom_sf"/>
</dbReference>
<protein>
    <recommendedName>
        <fullName evidence="1">F-box domain-containing protein</fullName>
    </recommendedName>
</protein>